<accession>X1J9I1</accession>
<gene>
    <name evidence="2" type="ORF">S03H2_60733</name>
</gene>
<dbReference type="AlphaFoldDB" id="X1J9I1"/>
<feature type="non-terminal residue" evidence="2">
    <location>
        <position position="1"/>
    </location>
</feature>
<reference evidence="2" key="1">
    <citation type="journal article" date="2014" name="Front. Microbiol.">
        <title>High frequency of phylogenetically diverse reductive dehalogenase-homologous genes in deep subseafloor sedimentary metagenomes.</title>
        <authorList>
            <person name="Kawai M."/>
            <person name="Futagami T."/>
            <person name="Toyoda A."/>
            <person name="Takaki Y."/>
            <person name="Nishi S."/>
            <person name="Hori S."/>
            <person name="Arai W."/>
            <person name="Tsubouchi T."/>
            <person name="Morono Y."/>
            <person name="Uchiyama I."/>
            <person name="Ito T."/>
            <person name="Fujiyama A."/>
            <person name="Inagaki F."/>
            <person name="Takami H."/>
        </authorList>
    </citation>
    <scope>NUCLEOTIDE SEQUENCE</scope>
    <source>
        <strain evidence="2">Expedition CK06-06</strain>
    </source>
</reference>
<dbReference type="Pfam" id="PF00753">
    <property type="entry name" value="Lactamase_B"/>
    <property type="match status" value="1"/>
</dbReference>
<dbReference type="InterPro" id="IPR001279">
    <property type="entry name" value="Metallo-B-lactamas"/>
</dbReference>
<dbReference type="SUPFAM" id="SSF56281">
    <property type="entry name" value="Metallo-hydrolase/oxidoreductase"/>
    <property type="match status" value="1"/>
</dbReference>
<dbReference type="InterPro" id="IPR036866">
    <property type="entry name" value="RibonucZ/Hydroxyglut_hydro"/>
</dbReference>
<comment type="caution">
    <text evidence="2">The sequence shown here is derived from an EMBL/GenBank/DDBJ whole genome shotgun (WGS) entry which is preliminary data.</text>
</comment>
<dbReference type="EMBL" id="BARU01039159">
    <property type="protein sequence ID" value="GAH78160.1"/>
    <property type="molecule type" value="Genomic_DNA"/>
</dbReference>
<feature type="domain" description="Metallo-beta-lactamase" evidence="1">
    <location>
        <begin position="2"/>
        <end position="55"/>
    </location>
</feature>
<organism evidence="2">
    <name type="scientific">marine sediment metagenome</name>
    <dbReference type="NCBI Taxonomy" id="412755"/>
    <lineage>
        <taxon>unclassified sequences</taxon>
        <taxon>metagenomes</taxon>
        <taxon>ecological metagenomes</taxon>
    </lineage>
</organism>
<evidence type="ECO:0000259" key="1">
    <source>
        <dbReference type="Pfam" id="PF00753"/>
    </source>
</evidence>
<sequence>KEFTKKDPSFIINSHYHWDHLFGNRKFPIEIPIISCSETLLTYHKNSEETLTQFRGIATQEIKRIKEEINKETKPNKILEMNNDIKTYNEILEPNFELRPPDFIINDSIIIEG</sequence>
<evidence type="ECO:0000313" key="2">
    <source>
        <dbReference type="EMBL" id="GAH78160.1"/>
    </source>
</evidence>
<dbReference type="Gene3D" id="3.60.15.10">
    <property type="entry name" value="Ribonuclease Z/Hydroxyacylglutathione hydrolase-like"/>
    <property type="match status" value="1"/>
</dbReference>
<protein>
    <recommendedName>
        <fullName evidence="1">Metallo-beta-lactamase domain-containing protein</fullName>
    </recommendedName>
</protein>
<name>X1J9I1_9ZZZZ</name>
<proteinExistence type="predicted"/>